<dbReference type="SUPFAM" id="SSF52777">
    <property type="entry name" value="CoA-dependent acyltransferases"/>
    <property type="match status" value="1"/>
</dbReference>
<dbReference type="InterPro" id="IPR009081">
    <property type="entry name" value="PP-bd_ACP"/>
</dbReference>
<dbReference type="EMBL" id="VIGB01000003">
    <property type="protein sequence ID" value="TQF02761.1"/>
    <property type="molecule type" value="Genomic_DNA"/>
</dbReference>
<dbReference type="Gene3D" id="3.30.559.30">
    <property type="entry name" value="Nonribosomal peptide synthetase, condensation domain"/>
    <property type="match status" value="1"/>
</dbReference>
<dbReference type="Gene3D" id="3.30.559.10">
    <property type="entry name" value="Chloramphenicol acetyltransferase-like domain"/>
    <property type="match status" value="1"/>
</dbReference>
<comment type="caution">
    <text evidence="5">The sequence shown here is derived from an EMBL/GenBank/DDBJ whole genome shotgun (WGS) entry which is preliminary data.</text>
</comment>
<keyword evidence="2" id="KW-0596">Phosphopantetheine</keyword>
<comment type="cofactor">
    <cofactor evidence="1">
        <name>pantetheine 4'-phosphate</name>
        <dbReference type="ChEBI" id="CHEBI:47942"/>
    </cofactor>
</comment>
<dbReference type="SMART" id="SM00823">
    <property type="entry name" value="PKS_PP"/>
    <property type="match status" value="1"/>
</dbReference>
<dbReference type="GO" id="GO:0044550">
    <property type="term" value="P:secondary metabolite biosynthetic process"/>
    <property type="evidence" value="ECO:0007669"/>
    <property type="project" value="TreeGrafter"/>
</dbReference>
<dbReference type="GO" id="GO:0017000">
    <property type="term" value="P:antibiotic biosynthetic process"/>
    <property type="evidence" value="ECO:0007669"/>
    <property type="project" value="UniProtKB-ARBA"/>
</dbReference>
<dbReference type="GO" id="GO:0008610">
    <property type="term" value="P:lipid biosynthetic process"/>
    <property type="evidence" value="ECO:0007669"/>
    <property type="project" value="UniProtKB-ARBA"/>
</dbReference>
<dbReference type="GO" id="GO:0043041">
    <property type="term" value="P:amino acid activation for nonribosomal peptide biosynthetic process"/>
    <property type="evidence" value="ECO:0007669"/>
    <property type="project" value="TreeGrafter"/>
</dbReference>
<dbReference type="Proteomes" id="UP000319103">
    <property type="component" value="Unassembled WGS sequence"/>
</dbReference>
<evidence type="ECO:0000256" key="2">
    <source>
        <dbReference type="ARBA" id="ARBA00022450"/>
    </source>
</evidence>
<dbReference type="GO" id="GO:0005829">
    <property type="term" value="C:cytosol"/>
    <property type="evidence" value="ECO:0007669"/>
    <property type="project" value="TreeGrafter"/>
</dbReference>
<feature type="domain" description="Carrier" evidence="4">
    <location>
        <begin position="4"/>
        <end position="79"/>
    </location>
</feature>
<dbReference type="GO" id="GO:0003824">
    <property type="term" value="F:catalytic activity"/>
    <property type="evidence" value="ECO:0007669"/>
    <property type="project" value="InterPro"/>
</dbReference>
<keyword evidence="6" id="KW-1185">Reference proteome</keyword>
<evidence type="ECO:0000256" key="3">
    <source>
        <dbReference type="ARBA" id="ARBA00022553"/>
    </source>
</evidence>
<dbReference type="Gene3D" id="1.10.1200.10">
    <property type="entry name" value="ACP-like"/>
    <property type="match status" value="1"/>
</dbReference>
<dbReference type="PANTHER" id="PTHR45527:SF1">
    <property type="entry name" value="FATTY ACID SYNTHASE"/>
    <property type="match status" value="1"/>
</dbReference>
<evidence type="ECO:0000256" key="1">
    <source>
        <dbReference type="ARBA" id="ARBA00001957"/>
    </source>
</evidence>
<dbReference type="SUPFAM" id="SSF47336">
    <property type="entry name" value="ACP-like"/>
    <property type="match status" value="1"/>
</dbReference>
<dbReference type="PANTHER" id="PTHR45527">
    <property type="entry name" value="NONRIBOSOMAL PEPTIDE SYNTHETASE"/>
    <property type="match status" value="1"/>
</dbReference>
<dbReference type="GO" id="GO:0031177">
    <property type="term" value="F:phosphopantetheine binding"/>
    <property type="evidence" value="ECO:0007669"/>
    <property type="project" value="InterPro"/>
</dbReference>
<protein>
    <recommendedName>
        <fullName evidence="4">Carrier domain-containing protein</fullName>
    </recommendedName>
</protein>
<proteinExistence type="predicted"/>
<evidence type="ECO:0000259" key="4">
    <source>
        <dbReference type="PROSITE" id="PS50075"/>
    </source>
</evidence>
<dbReference type="Pfam" id="PF00550">
    <property type="entry name" value="PP-binding"/>
    <property type="match status" value="1"/>
</dbReference>
<evidence type="ECO:0000313" key="6">
    <source>
        <dbReference type="Proteomes" id="UP000319103"/>
    </source>
</evidence>
<reference evidence="5 6" key="1">
    <citation type="submission" date="2019-06" db="EMBL/GenBank/DDBJ databases">
        <title>Description of Kitasatospora acidophila sp. nov. isolated from pine grove soil, and reclassification of Streptomyces novaecaesareae to Kitasatospora novaeceasareae comb. nov.</title>
        <authorList>
            <person name="Kim M.J."/>
        </authorList>
    </citation>
    <scope>NUCLEOTIDE SEQUENCE [LARGE SCALE GENOMIC DNA]</scope>
    <source>
        <strain evidence="5 6">MMS16-CNU292</strain>
    </source>
</reference>
<dbReference type="OrthoDB" id="3858765at2"/>
<keyword evidence="3" id="KW-0597">Phosphoprotein</keyword>
<dbReference type="Pfam" id="PF00668">
    <property type="entry name" value="Condensation"/>
    <property type="match status" value="1"/>
</dbReference>
<dbReference type="InterPro" id="IPR036736">
    <property type="entry name" value="ACP-like_sf"/>
</dbReference>
<gene>
    <name evidence="5" type="ORF">E6W39_11430</name>
</gene>
<sequence>MSRGPATVQEEILCGVFAQVLGVETVGVHDDFFVLGGYSLSAIRLISRIRTVLNVELPLQVFFEVPSPAGVAAWLAESAVTEARPAVVPAERPERVPLSFAQRRLWFLGELEGASATYNTPMALRLSGEVNREALAEALRDVVGRHEVLRTVFPAVDGEPYQRVLGVAECGFELSVVEVAPEGLEGALLEASRYAFDLSSEIPLRATLFAVSSVEHVLMVLTHHIAMDGWSSAPLGRDLSAAYAARLGGVAPVWEPLPVQYADFALWQRELLGDEGDSSSVLSRQVAYWRGALAGLRRSCRCRSIGRVRRWLRTVATPWSWMFRLNCTGVWRSWRVSVG</sequence>
<dbReference type="InterPro" id="IPR001242">
    <property type="entry name" value="Condensation_dom"/>
</dbReference>
<evidence type="ECO:0000313" key="5">
    <source>
        <dbReference type="EMBL" id="TQF02761.1"/>
    </source>
</evidence>
<dbReference type="InterPro" id="IPR020806">
    <property type="entry name" value="PKS_PP-bd"/>
</dbReference>
<dbReference type="InterPro" id="IPR023213">
    <property type="entry name" value="CAT-like_dom_sf"/>
</dbReference>
<dbReference type="PROSITE" id="PS50075">
    <property type="entry name" value="CARRIER"/>
    <property type="match status" value="1"/>
</dbReference>
<name>A0A540W180_9ACTN</name>
<dbReference type="AlphaFoldDB" id="A0A540W180"/>
<organism evidence="5 6">
    <name type="scientific">Kitasatospora acidiphila</name>
    <dbReference type="NCBI Taxonomy" id="2567942"/>
    <lineage>
        <taxon>Bacteria</taxon>
        <taxon>Bacillati</taxon>
        <taxon>Actinomycetota</taxon>
        <taxon>Actinomycetes</taxon>
        <taxon>Kitasatosporales</taxon>
        <taxon>Streptomycetaceae</taxon>
        <taxon>Kitasatospora</taxon>
    </lineage>
</organism>
<accession>A0A540W180</accession>